<dbReference type="OrthoDB" id="2313602at2"/>
<feature type="domain" description="Bacterial bifunctional deaminase-reductase C-terminal" evidence="2">
    <location>
        <begin position="116"/>
        <end position="282"/>
    </location>
</feature>
<dbReference type="eggNOG" id="COG0262">
    <property type="taxonomic scope" value="Bacteria"/>
</dbReference>
<name>E3FW03_STIAD</name>
<evidence type="ECO:0000313" key="4">
    <source>
        <dbReference type="Proteomes" id="UP000001351"/>
    </source>
</evidence>
<evidence type="ECO:0000313" key="3">
    <source>
        <dbReference type="EMBL" id="ADO74724.1"/>
    </source>
</evidence>
<protein>
    <submittedName>
        <fullName evidence="3">Dihydrofolate reductase</fullName>
    </submittedName>
</protein>
<dbReference type="EMBL" id="CP002271">
    <property type="protein sequence ID" value="ADO74724.1"/>
    <property type="molecule type" value="Genomic_DNA"/>
</dbReference>
<organism evidence="3 4">
    <name type="scientific">Stigmatella aurantiaca (strain DW4/3-1)</name>
    <dbReference type="NCBI Taxonomy" id="378806"/>
    <lineage>
        <taxon>Bacteria</taxon>
        <taxon>Pseudomonadati</taxon>
        <taxon>Myxococcota</taxon>
        <taxon>Myxococcia</taxon>
        <taxon>Myxococcales</taxon>
        <taxon>Cystobacterineae</taxon>
        <taxon>Archangiaceae</taxon>
        <taxon>Stigmatella</taxon>
    </lineage>
</organism>
<feature type="compositionally biased region" description="Basic and acidic residues" evidence="1">
    <location>
        <begin position="70"/>
        <end position="84"/>
    </location>
</feature>
<dbReference type="HOGENOM" id="CLU_043966_3_1_7"/>
<dbReference type="AlphaFoldDB" id="E3FW03"/>
<feature type="compositionally biased region" description="Polar residues" evidence="1">
    <location>
        <begin position="17"/>
        <end position="33"/>
    </location>
</feature>
<evidence type="ECO:0000259" key="2">
    <source>
        <dbReference type="Pfam" id="PF01872"/>
    </source>
</evidence>
<dbReference type="GO" id="GO:0009231">
    <property type="term" value="P:riboflavin biosynthetic process"/>
    <property type="evidence" value="ECO:0007669"/>
    <property type="project" value="InterPro"/>
</dbReference>
<feature type="compositionally biased region" description="Polar residues" evidence="1">
    <location>
        <begin position="44"/>
        <end position="58"/>
    </location>
</feature>
<dbReference type="Gene3D" id="3.40.430.10">
    <property type="entry name" value="Dihydrofolate Reductase, subunit A"/>
    <property type="match status" value="1"/>
</dbReference>
<dbReference type="SUPFAM" id="SSF53597">
    <property type="entry name" value="Dihydrofolate reductase-like"/>
    <property type="match status" value="1"/>
</dbReference>
<reference evidence="3 4" key="1">
    <citation type="journal article" date="2011" name="Mol. Biol. Evol.">
        <title>Comparative genomic analysis of fruiting body formation in Myxococcales.</title>
        <authorList>
            <person name="Huntley S."/>
            <person name="Hamann N."/>
            <person name="Wegener-Feldbrugge S."/>
            <person name="Treuner-Lange A."/>
            <person name="Kube M."/>
            <person name="Reinhardt R."/>
            <person name="Klages S."/>
            <person name="Muller R."/>
            <person name="Ronning C.M."/>
            <person name="Nierman W.C."/>
            <person name="Sogaard-Andersen L."/>
        </authorList>
    </citation>
    <scope>NUCLEOTIDE SEQUENCE [LARGE SCALE GENOMIC DNA]</scope>
    <source>
        <strain evidence="3 4">DW4/3-1</strain>
    </source>
</reference>
<dbReference type="InterPro" id="IPR024072">
    <property type="entry name" value="DHFR-like_dom_sf"/>
</dbReference>
<dbReference type="GO" id="GO:0008703">
    <property type="term" value="F:5-amino-6-(5-phosphoribosylamino)uracil reductase activity"/>
    <property type="evidence" value="ECO:0007669"/>
    <property type="project" value="InterPro"/>
</dbReference>
<dbReference type="Pfam" id="PF01872">
    <property type="entry name" value="RibD_C"/>
    <property type="match status" value="1"/>
</dbReference>
<dbReference type="InterPro" id="IPR002734">
    <property type="entry name" value="RibDG_C"/>
</dbReference>
<keyword evidence="4" id="KW-1185">Reference proteome</keyword>
<dbReference type="Proteomes" id="UP000001351">
    <property type="component" value="Chromosome"/>
</dbReference>
<feature type="region of interest" description="Disordered" evidence="1">
    <location>
        <begin position="1"/>
        <end position="102"/>
    </location>
</feature>
<dbReference type="KEGG" id="sur:STAUR_6968"/>
<sequence>MGRLLGRGDSAPAGARQETSMTRQATATGTCSPSGGLAPIGWRSRTSCGSRPRNSQGRRASRSLAEPVDLSDRFVPDPIDRGEAEAPGGQPHKVRERHPIGAGSLSPLERNIAMSKVVAIMSMSLDGYVADLNDGVAEVFDWYFTSGDVEFHTGGSDPMTFKVSGPSAEHLRDLTSGLGAMLTGRRTFDVAQGWGGNHAWGPAFVLTHHIPAGWPRPHSTVHFVTDGIESAVNQAKAAAAGKSVGVHGADTIQQCLNAGLLDEIHVDIAAVLLGSGVRLFDHLAGTPAVLGNPRVIPGVGVTHLRYPVRKA</sequence>
<accession>E3FW03</accession>
<gene>
    <name evidence="3" type="ordered locus">STAUR_6968</name>
</gene>
<evidence type="ECO:0000256" key="1">
    <source>
        <dbReference type="SAM" id="MobiDB-lite"/>
    </source>
</evidence>
<proteinExistence type="predicted"/>
<dbReference type="STRING" id="378806.STAUR_6968"/>